<dbReference type="Proteomes" id="UP000004846">
    <property type="component" value="Unassembled WGS sequence"/>
</dbReference>
<dbReference type="HOGENOM" id="CLU_017584_4_3_9"/>
<evidence type="ECO:0000256" key="5">
    <source>
        <dbReference type="ARBA" id="ARBA00022898"/>
    </source>
</evidence>
<evidence type="ECO:0000256" key="1">
    <source>
        <dbReference type="ARBA" id="ARBA00001933"/>
    </source>
</evidence>
<dbReference type="InterPro" id="IPR004839">
    <property type="entry name" value="Aminotransferase_I/II_large"/>
</dbReference>
<protein>
    <recommendedName>
        <fullName evidence="6">Aminotransferase</fullName>
        <ecNumber evidence="6">2.6.1.-</ecNumber>
    </recommendedName>
</protein>
<feature type="domain" description="Aminotransferase class I/classII large" evidence="7">
    <location>
        <begin position="31"/>
        <end position="385"/>
    </location>
</feature>
<dbReference type="Gene3D" id="3.40.640.10">
    <property type="entry name" value="Type I PLP-dependent aspartate aminotransferase-like (Major domain)"/>
    <property type="match status" value="1"/>
</dbReference>
<dbReference type="InterPro" id="IPR015424">
    <property type="entry name" value="PyrdxlP-dep_Trfase"/>
</dbReference>
<dbReference type="EC" id="2.6.1.-" evidence="6"/>
<organism evidence="8 9">
    <name type="scientific">Enterococcus faecalis TX4248</name>
    <dbReference type="NCBI Taxonomy" id="749495"/>
    <lineage>
        <taxon>Bacteria</taxon>
        <taxon>Bacillati</taxon>
        <taxon>Bacillota</taxon>
        <taxon>Bacilli</taxon>
        <taxon>Lactobacillales</taxon>
        <taxon>Enterococcaceae</taxon>
        <taxon>Enterococcus</taxon>
    </lineage>
</organism>
<dbReference type="RefSeq" id="WP_002359774.1">
    <property type="nucleotide sequence ID" value="NZ_GL454487.1"/>
</dbReference>
<evidence type="ECO:0000256" key="6">
    <source>
        <dbReference type="RuleBase" id="RU000481"/>
    </source>
</evidence>
<proteinExistence type="inferred from homology"/>
<keyword evidence="3 6" id="KW-0032">Aminotransferase</keyword>
<dbReference type="Pfam" id="PF00155">
    <property type="entry name" value="Aminotran_1_2"/>
    <property type="match status" value="1"/>
</dbReference>
<dbReference type="InterPro" id="IPR015421">
    <property type="entry name" value="PyrdxlP-dep_Trfase_major"/>
</dbReference>
<dbReference type="SUPFAM" id="SSF53383">
    <property type="entry name" value="PLP-dependent transferases"/>
    <property type="match status" value="1"/>
</dbReference>
<dbReference type="Gene3D" id="3.90.1150.10">
    <property type="entry name" value="Aspartate Aminotransferase, domain 1"/>
    <property type="match status" value="1"/>
</dbReference>
<dbReference type="InterPro" id="IPR050596">
    <property type="entry name" value="AspAT/PAT-like"/>
</dbReference>
<dbReference type="EMBL" id="AEBR01000106">
    <property type="protein sequence ID" value="EFM81426.1"/>
    <property type="molecule type" value="Genomic_DNA"/>
</dbReference>
<comment type="cofactor">
    <cofactor evidence="1 6">
        <name>pyridoxal 5'-phosphate</name>
        <dbReference type="ChEBI" id="CHEBI:597326"/>
    </cofactor>
</comment>
<accession>A0A125W2R0</accession>
<dbReference type="PROSITE" id="PS00105">
    <property type="entry name" value="AA_TRANSFER_CLASS_1"/>
    <property type="match status" value="1"/>
</dbReference>
<evidence type="ECO:0000259" key="7">
    <source>
        <dbReference type="Pfam" id="PF00155"/>
    </source>
</evidence>
<evidence type="ECO:0000256" key="3">
    <source>
        <dbReference type="ARBA" id="ARBA00022576"/>
    </source>
</evidence>
<keyword evidence="4 6" id="KW-0808">Transferase</keyword>
<reference evidence="9" key="1">
    <citation type="submission" date="2010-07" db="EMBL/GenBank/DDBJ databases">
        <authorList>
            <person name="Weinstock G."/>
            <person name="Sodergren E."/>
            <person name="Clifton S."/>
            <person name="Fulton L."/>
            <person name="Fulton B."/>
            <person name="Courtney L."/>
            <person name="Fronick C."/>
            <person name="Harrison M."/>
            <person name="Strong C."/>
            <person name="Farmer C."/>
            <person name="Delahaunty K."/>
            <person name="Markovic C."/>
            <person name="Hall O."/>
            <person name="Minx P."/>
            <person name="Tomlinson C."/>
            <person name="Mitreva M."/>
            <person name="Hou S."/>
            <person name="Chen J."/>
            <person name="Wollam A."/>
            <person name="Pepin K.H."/>
            <person name="Johnson M."/>
            <person name="Bhonagiri V."/>
            <person name="Zhang X."/>
            <person name="Suruliraj S."/>
            <person name="Warren W."/>
            <person name="Chinwalla A."/>
            <person name="Mardis E.R."/>
            <person name="Wilson R.K."/>
        </authorList>
    </citation>
    <scope>NUCLEOTIDE SEQUENCE [LARGE SCALE GENOMIC DNA]</scope>
    <source>
        <strain evidence="9">TX4248</strain>
    </source>
</reference>
<dbReference type="AlphaFoldDB" id="A0A125W2R0"/>
<dbReference type="GO" id="GO:0006520">
    <property type="term" value="P:amino acid metabolic process"/>
    <property type="evidence" value="ECO:0007669"/>
    <property type="project" value="InterPro"/>
</dbReference>
<dbReference type="PANTHER" id="PTHR46383">
    <property type="entry name" value="ASPARTATE AMINOTRANSFERASE"/>
    <property type="match status" value="1"/>
</dbReference>
<dbReference type="PANTHER" id="PTHR46383:SF1">
    <property type="entry name" value="ASPARTATE AMINOTRANSFERASE"/>
    <property type="match status" value="1"/>
</dbReference>
<dbReference type="GO" id="GO:0030170">
    <property type="term" value="F:pyridoxal phosphate binding"/>
    <property type="evidence" value="ECO:0007669"/>
    <property type="project" value="InterPro"/>
</dbReference>
<dbReference type="PRINTS" id="PR00753">
    <property type="entry name" value="ACCSYNTHASE"/>
</dbReference>
<dbReference type="CDD" id="cd00609">
    <property type="entry name" value="AAT_like"/>
    <property type="match status" value="1"/>
</dbReference>
<dbReference type="FunFam" id="3.40.640.10:FF:000033">
    <property type="entry name" value="Aspartate aminotransferase"/>
    <property type="match status" value="1"/>
</dbReference>
<evidence type="ECO:0000256" key="4">
    <source>
        <dbReference type="ARBA" id="ARBA00022679"/>
    </source>
</evidence>
<evidence type="ECO:0000313" key="9">
    <source>
        <dbReference type="Proteomes" id="UP000004846"/>
    </source>
</evidence>
<dbReference type="InterPro" id="IPR004838">
    <property type="entry name" value="NHTrfase_class1_PyrdxlP-BS"/>
</dbReference>
<evidence type="ECO:0000313" key="8">
    <source>
        <dbReference type="EMBL" id="EFM81426.1"/>
    </source>
</evidence>
<comment type="similarity">
    <text evidence="2 6">Belongs to the class-I pyridoxal-phosphate-dependent aminotransferase family.</text>
</comment>
<gene>
    <name evidence="8" type="ORF">HMPREF9498_02958</name>
</gene>
<evidence type="ECO:0000256" key="2">
    <source>
        <dbReference type="ARBA" id="ARBA00007441"/>
    </source>
</evidence>
<keyword evidence="5" id="KW-0663">Pyridoxal phosphate</keyword>
<dbReference type="InterPro" id="IPR015422">
    <property type="entry name" value="PyrdxlP-dep_Trfase_small"/>
</dbReference>
<comment type="caution">
    <text evidence="8">The sequence shown here is derived from an EMBL/GenBank/DDBJ whole genome shotgun (WGS) entry which is preliminary data.</text>
</comment>
<name>A0A125W2R0_ENTFL</name>
<dbReference type="GO" id="GO:0008483">
    <property type="term" value="F:transaminase activity"/>
    <property type="evidence" value="ECO:0007669"/>
    <property type="project" value="UniProtKB-KW"/>
</dbReference>
<sequence length="399" mass="43999">MNVSNRAQQLTPSVTLAAAAKAKALKAKGVDVLSLTVGEPDFVTPKNIQKAAIASIEDGRASYYTPSGGIPELKQAIVSYVEREYQLRYQPKQVIVTDGAKYALYLLFQAILNVGDEVIIPVPYWVSYGEQVKLAEGKPVFVSSTQEQSFKVSVAQLEAVRTDKTKAIILNSPSNPTGVIYTEEELRQIGEWAVAHNILIIADDIYGRLVYNGHRFTPIATISEAIRQQTIIINGVSKTYAMTGWRIGFAVGDEKIIQAMTQLASQSTSNPVAVSQYAAIEALTGEQSTVEDMRQAFEKRLNHIYPKVAALPGVSLIKPEGAFYLFPNVKKTLEICGYDNVTNWVEDLLQEAHVALVTGEGFGAPEHVRMSYATDLMTLEKAIERMNDFIEKKRIQHNA</sequence>